<feature type="domain" description="PUM-HD" evidence="9">
    <location>
        <begin position="464"/>
        <end position="805"/>
    </location>
</feature>
<dbReference type="GO" id="GO:0005737">
    <property type="term" value="C:cytoplasm"/>
    <property type="evidence" value="ECO:0007669"/>
    <property type="project" value="TreeGrafter"/>
</dbReference>
<dbReference type="InterPro" id="IPR000571">
    <property type="entry name" value="Znf_CCCH"/>
</dbReference>
<dbReference type="InterPro" id="IPR036855">
    <property type="entry name" value="Znf_CCCH_sf"/>
</dbReference>
<feature type="repeat" description="Pumilio" evidence="5">
    <location>
        <begin position="634"/>
        <end position="669"/>
    </location>
</feature>
<dbReference type="Gene3D" id="1.25.10.10">
    <property type="entry name" value="Leucine-rich Repeat Variant"/>
    <property type="match status" value="1"/>
</dbReference>
<keyword evidence="3 6" id="KW-0863">Zinc-finger</keyword>
<dbReference type="GO" id="GO:0008270">
    <property type="term" value="F:zinc ion binding"/>
    <property type="evidence" value="ECO:0007669"/>
    <property type="project" value="UniProtKB-KW"/>
</dbReference>
<dbReference type="InterPro" id="IPR016024">
    <property type="entry name" value="ARM-type_fold"/>
</dbReference>
<dbReference type="Proteomes" id="UP000070444">
    <property type="component" value="Unassembled WGS sequence"/>
</dbReference>
<evidence type="ECO:0000313" key="10">
    <source>
        <dbReference type="EMBL" id="KXN72545.1"/>
    </source>
</evidence>
<feature type="region of interest" description="Disordered" evidence="7">
    <location>
        <begin position="319"/>
        <end position="339"/>
    </location>
</feature>
<feature type="region of interest" description="Disordered" evidence="7">
    <location>
        <begin position="1"/>
        <end position="25"/>
    </location>
</feature>
<evidence type="ECO:0000313" key="11">
    <source>
        <dbReference type="Proteomes" id="UP000070444"/>
    </source>
</evidence>
<evidence type="ECO:0000256" key="3">
    <source>
        <dbReference type="ARBA" id="ARBA00022771"/>
    </source>
</evidence>
<dbReference type="InterPro" id="IPR011989">
    <property type="entry name" value="ARM-like"/>
</dbReference>
<dbReference type="EMBL" id="KQ964451">
    <property type="protein sequence ID" value="KXN72545.1"/>
    <property type="molecule type" value="Genomic_DNA"/>
</dbReference>
<feature type="compositionally biased region" description="Low complexity" evidence="7">
    <location>
        <begin position="432"/>
        <end position="464"/>
    </location>
</feature>
<keyword evidence="2" id="KW-0677">Repeat</keyword>
<name>A0A137PC44_CONC2</name>
<evidence type="ECO:0000256" key="5">
    <source>
        <dbReference type="PROSITE-ProRule" id="PRU00317"/>
    </source>
</evidence>
<feature type="repeat" description="Pumilio" evidence="5">
    <location>
        <begin position="670"/>
        <end position="705"/>
    </location>
</feature>
<dbReference type="SUPFAM" id="SSF90229">
    <property type="entry name" value="CCCH zinc finger"/>
    <property type="match status" value="1"/>
</dbReference>
<dbReference type="STRING" id="796925.A0A137PC44"/>
<feature type="region of interest" description="Disordered" evidence="7">
    <location>
        <begin position="403"/>
        <end position="478"/>
    </location>
</feature>
<proteinExistence type="predicted"/>
<feature type="compositionally biased region" description="Polar residues" evidence="7">
    <location>
        <begin position="15"/>
        <end position="25"/>
    </location>
</feature>
<dbReference type="AlphaFoldDB" id="A0A137PC44"/>
<dbReference type="PROSITE" id="PS50103">
    <property type="entry name" value="ZF_C3H1"/>
    <property type="match status" value="1"/>
</dbReference>
<dbReference type="CDD" id="cd07920">
    <property type="entry name" value="Pumilio"/>
    <property type="match status" value="1"/>
</dbReference>
<dbReference type="PROSITE" id="PS50303">
    <property type="entry name" value="PUM_HD"/>
    <property type="match status" value="1"/>
</dbReference>
<evidence type="ECO:0000256" key="1">
    <source>
        <dbReference type="ARBA" id="ARBA00022723"/>
    </source>
</evidence>
<evidence type="ECO:0000256" key="6">
    <source>
        <dbReference type="PROSITE-ProRule" id="PRU00723"/>
    </source>
</evidence>
<dbReference type="GO" id="GO:0010608">
    <property type="term" value="P:post-transcriptional regulation of gene expression"/>
    <property type="evidence" value="ECO:0007669"/>
    <property type="project" value="TreeGrafter"/>
</dbReference>
<evidence type="ECO:0000256" key="7">
    <source>
        <dbReference type="SAM" id="MobiDB-lite"/>
    </source>
</evidence>
<sequence length="844" mass="94561">MIPLYSRPPSHETKYYSSNYSSQIPSERVLNGNTPSSRPPFNPPRRVSLIDTKVHNHTYGAPGLSLRTEKLTENTSKLYDHPLSPNSINNGYHFGEAAGVPSRPGFISPIRSQSAIFPDQFPTMFNPLTSPISNPPLKPFARPSNPPAKQYPAQQMVTSPTNDANGIAARSVPVSRRNSNEFADLWQNIENYTKQKDTYTSKAPQHRLSSSPSMPPHFNSSLFDDDNDLDLPADEGKASSYVRRFLQQTCEDGKFPILVKRDDVNGTLSASSAALDLASFNHHFDHHLNTTSQLTSALSLQGMHPLTGHQKSTSFHNRYSLTNSPPSLPSDRPGLGNRAFSMIAPKSNLNHFHQNSRTEESHRQSQNKDTDSVPAGICRYYLGGHCAKGDRCIYIHSTSPPNAKPVSISGPLGSQQRASNQHNHGQHSTQASRNNNNNHSHGASHNGSNNTSGNNTNNSNTPKSNSRRVNDIESKTSQIEARFTRGNEDLVGEIYPLCKDQHGCRYIQKRLEDPNSKFIDQVYSEVLDHFVELMTDPFGNYLCQKLLEHCSDAQRYKLVAQVSSDLIKISLNMHGTRAVQKMIEFLSSDEQVKLVTNAIGGNVVTLIKDLNGNHVIQKCLNRLRPEDNQFIYDSVCKDCIVVATHRHGCCVLQRCIDHASKQQKDQLVAEINRNGLELVQDPFGNYVVQYVLDLGIENYSSQLIRHFFGHVCSLSMQKFSSNVIEKCIRVAQSDIRSVLIQEIMNKDKLVELMRDSYANYVVQTSLDYALPDQRNQLIEVIKPLLPHVRTSTYGKRIQTRLQKELNNTGHGHESLYSTSGSPPHAFESLTKMYDEKYRSTTLSQ</sequence>
<dbReference type="PROSITE" id="PS50302">
    <property type="entry name" value="PUM"/>
    <property type="match status" value="8"/>
</dbReference>
<evidence type="ECO:0000259" key="9">
    <source>
        <dbReference type="PROSITE" id="PS50303"/>
    </source>
</evidence>
<feature type="repeat" description="Pumilio" evidence="5">
    <location>
        <begin position="489"/>
        <end position="524"/>
    </location>
</feature>
<feature type="domain" description="C3H1-type" evidence="8">
    <location>
        <begin position="372"/>
        <end position="399"/>
    </location>
</feature>
<feature type="compositionally biased region" description="Polar residues" evidence="7">
    <location>
        <begin position="412"/>
        <end position="431"/>
    </location>
</feature>
<dbReference type="GO" id="GO:0003729">
    <property type="term" value="F:mRNA binding"/>
    <property type="evidence" value="ECO:0007669"/>
    <property type="project" value="TreeGrafter"/>
</dbReference>
<feature type="repeat" description="Pumilio" evidence="5">
    <location>
        <begin position="742"/>
        <end position="779"/>
    </location>
</feature>
<feature type="compositionally biased region" description="Basic and acidic residues" evidence="7">
    <location>
        <begin position="356"/>
        <end position="371"/>
    </location>
</feature>
<feature type="compositionally biased region" description="Polar residues" evidence="7">
    <location>
        <begin position="200"/>
        <end position="212"/>
    </location>
</feature>
<dbReference type="InterPro" id="IPR033712">
    <property type="entry name" value="Pumilio_RNA-bd"/>
</dbReference>
<feature type="repeat" description="Pumilio" evidence="5">
    <location>
        <begin position="706"/>
        <end position="741"/>
    </location>
</feature>
<keyword evidence="4 6" id="KW-0862">Zinc</keyword>
<feature type="zinc finger region" description="C3H1-type" evidence="6">
    <location>
        <begin position="372"/>
        <end position="399"/>
    </location>
</feature>
<feature type="region of interest" description="Disordered" evidence="7">
    <location>
        <begin position="198"/>
        <end position="231"/>
    </location>
</feature>
<feature type="repeat" description="Pumilio" evidence="5">
    <location>
        <begin position="598"/>
        <end position="633"/>
    </location>
</feature>
<protein>
    <submittedName>
        <fullName evidence="10">ARM repeat-containing protein</fullName>
    </submittedName>
</protein>
<dbReference type="OrthoDB" id="668540at2759"/>
<dbReference type="InterPro" id="IPR033133">
    <property type="entry name" value="PUM-HD"/>
</dbReference>
<organism evidence="10 11">
    <name type="scientific">Conidiobolus coronatus (strain ATCC 28846 / CBS 209.66 / NRRL 28638)</name>
    <name type="common">Delacroixia coronata</name>
    <dbReference type="NCBI Taxonomy" id="796925"/>
    <lineage>
        <taxon>Eukaryota</taxon>
        <taxon>Fungi</taxon>
        <taxon>Fungi incertae sedis</taxon>
        <taxon>Zoopagomycota</taxon>
        <taxon>Entomophthoromycotina</taxon>
        <taxon>Entomophthoromycetes</taxon>
        <taxon>Entomophthorales</taxon>
        <taxon>Ancylistaceae</taxon>
        <taxon>Conidiobolus</taxon>
    </lineage>
</organism>
<feature type="region of interest" description="Disordered" evidence="7">
    <location>
        <begin position="354"/>
        <end position="373"/>
    </location>
</feature>
<dbReference type="FunFam" id="1.25.10.10:FF:000237">
    <property type="entry name" value="Pumilio homolog 9"/>
    <property type="match status" value="1"/>
</dbReference>
<gene>
    <name evidence="10" type="ORF">CONCODRAFT_68950</name>
</gene>
<dbReference type="Gene3D" id="4.10.1000.10">
    <property type="entry name" value="Zinc finger, CCCH-type"/>
    <property type="match status" value="1"/>
</dbReference>
<dbReference type="SMART" id="SM00025">
    <property type="entry name" value="Pumilio"/>
    <property type="match status" value="8"/>
</dbReference>
<dbReference type="Pfam" id="PF00806">
    <property type="entry name" value="PUF"/>
    <property type="match status" value="8"/>
</dbReference>
<evidence type="ECO:0000256" key="4">
    <source>
        <dbReference type="ARBA" id="ARBA00022833"/>
    </source>
</evidence>
<evidence type="ECO:0000259" key="8">
    <source>
        <dbReference type="PROSITE" id="PS50103"/>
    </source>
</evidence>
<accession>A0A137PC44</accession>
<reference evidence="10 11" key="1">
    <citation type="journal article" date="2015" name="Genome Biol. Evol.">
        <title>Phylogenomic analyses indicate that early fungi evolved digesting cell walls of algal ancestors of land plants.</title>
        <authorList>
            <person name="Chang Y."/>
            <person name="Wang S."/>
            <person name="Sekimoto S."/>
            <person name="Aerts A.L."/>
            <person name="Choi C."/>
            <person name="Clum A."/>
            <person name="LaButti K.M."/>
            <person name="Lindquist E.A."/>
            <person name="Yee Ngan C."/>
            <person name="Ohm R.A."/>
            <person name="Salamov A.A."/>
            <person name="Grigoriev I.V."/>
            <person name="Spatafora J.W."/>
            <person name="Berbee M.L."/>
        </authorList>
    </citation>
    <scope>NUCLEOTIDE SEQUENCE [LARGE SCALE GENOMIC DNA]</scope>
    <source>
        <strain evidence="10 11">NRRL 28638</strain>
    </source>
</reference>
<dbReference type="PANTHER" id="PTHR12537:SF13">
    <property type="entry name" value="PUMILIO HOMOLOGY DOMAIN FAMILY MEMBER 4"/>
    <property type="match status" value="1"/>
</dbReference>
<feature type="repeat" description="Pumilio" evidence="5">
    <location>
        <begin position="561"/>
        <end position="596"/>
    </location>
</feature>
<dbReference type="InterPro" id="IPR001313">
    <property type="entry name" value="Pumilio_RNA-bd_rpt"/>
</dbReference>
<dbReference type="SUPFAM" id="SSF48371">
    <property type="entry name" value="ARM repeat"/>
    <property type="match status" value="1"/>
</dbReference>
<dbReference type="PANTHER" id="PTHR12537">
    <property type="entry name" value="RNA BINDING PROTEIN PUMILIO-RELATED"/>
    <property type="match status" value="1"/>
</dbReference>
<keyword evidence="1 6" id="KW-0479">Metal-binding</keyword>
<keyword evidence="11" id="KW-1185">Reference proteome</keyword>
<feature type="repeat" description="Pumilio" evidence="5">
    <location>
        <begin position="525"/>
        <end position="560"/>
    </location>
</feature>
<evidence type="ECO:0000256" key="2">
    <source>
        <dbReference type="ARBA" id="ARBA00022737"/>
    </source>
</evidence>